<dbReference type="AlphaFoldDB" id="A0ABD0MX96"/>
<dbReference type="InterPro" id="IPR013106">
    <property type="entry name" value="Ig_V-set"/>
</dbReference>
<dbReference type="Proteomes" id="UP001529510">
    <property type="component" value="Unassembled WGS sequence"/>
</dbReference>
<reference evidence="5 6" key="1">
    <citation type="submission" date="2024-05" db="EMBL/GenBank/DDBJ databases">
        <title>Genome sequencing and assembly of Indian major carp, Cirrhinus mrigala (Hamilton, 1822).</title>
        <authorList>
            <person name="Mohindra V."/>
            <person name="Chowdhury L.M."/>
            <person name="Lal K."/>
            <person name="Jena J.K."/>
        </authorList>
    </citation>
    <scope>NUCLEOTIDE SEQUENCE [LARGE SCALE GENOMIC DNA]</scope>
    <source>
        <strain evidence="5">CM1030</strain>
        <tissue evidence="5">Blood</tissue>
    </source>
</reference>
<sequence length="110" mass="12570">TECTTVSADRVFTAQIGGSLNIPCHYDRKYTEHKKYWCFHGYGVYYFCSILAYANETKGNVSVLDHPDQSVFTVTMRNLQYKDSGTYWCAVESIGIPRDVTEKLHLTVQS</sequence>
<dbReference type="InterPro" id="IPR003599">
    <property type="entry name" value="Ig_sub"/>
</dbReference>
<name>A0ABD0MX96_CIRMR</name>
<accession>A0ABD0MX96</accession>
<dbReference type="InterPro" id="IPR050671">
    <property type="entry name" value="CD300_family_receptors"/>
</dbReference>
<feature type="non-terminal residue" evidence="5">
    <location>
        <position position="110"/>
    </location>
</feature>
<evidence type="ECO:0000256" key="2">
    <source>
        <dbReference type="ARBA" id="ARBA00022692"/>
    </source>
</evidence>
<comment type="caution">
    <text evidence="5">The sequence shown here is derived from an EMBL/GenBank/DDBJ whole genome shotgun (WGS) entry which is preliminary data.</text>
</comment>
<evidence type="ECO:0000313" key="6">
    <source>
        <dbReference type="Proteomes" id="UP001529510"/>
    </source>
</evidence>
<evidence type="ECO:0000313" key="5">
    <source>
        <dbReference type="EMBL" id="KAL0153699.1"/>
    </source>
</evidence>
<evidence type="ECO:0000256" key="3">
    <source>
        <dbReference type="ARBA" id="ARBA00023136"/>
    </source>
</evidence>
<dbReference type="Pfam" id="PF07686">
    <property type="entry name" value="V-set"/>
    <property type="match status" value="1"/>
</dbReference>
<dbReference type="InterPro" id="IPR036179">
    <property type="entry name" value="Ig-like_dom_sf"/>
</dbReference>
<dbReference type="SMART" id="SM00409">
    <property type="entry name" value="IG"/>
    <property type="match status" value="1"/>
</dbReference>
<feature type="domain" description="Ig-like" evidence="4">
    <location>
        <begin position="17"/>
        <end position="101"/>
    </location>
</feature>
<keyword evidence="2" id="KW-0812">Transmembrane</keyword>
<proteinExistence type="predicted"/>
<dbReference type="EMBL" id="JAMKFB020000080">
    <property type="protein sequence ID" value="KAL0153699.1"/>
    <property type="molecule type" value="Genomic_DNA"/>
</dbReference>
<evidence type="ECO:0000259" key="4">
    <source>
        <dbReference type="PROSITE" id="PS50835"/>
    </source>
</evidence>
<keyword evidence="6" id="KW-1185">Reference proteome</keyword>
<organism evidence="5 6">
    <name type="scientific">Cirrhinus mrigala</name>
    <name type="common">Mrigala</name>
    <dbReference type="NCBI Taxonomy" id="683832"/>
    <lineage>
        <taxon>Eukaryota</taxon>
        <taxon>Metazoa</taxon>
        <taxon>Chordata</taxon>
        <taxon>Craniata</taxon>
        <taxon>Vertebrata</taxon>
        <taxon>Euteleostomi</taxon>
        <taxon>Actinopterygii</taxon>
        <taxon>Neopterygii</taxon>
        <taxon>Teleostei</taxon>
        <taxon>Ostariophysi</taxon>
        <taxon>Cypriniformes</taxon>
        <taxon>Cyprinidae</taxon>
        <taxon>Labeoninae</taxon>
        <taxon>Labeonini</taxon>
        <taxon>Cirrhinus</taxon>
    </lineage>
</organism>
<evidence type="ECO:0000256" key="1">
    <source>
        <dbReference type="ARBA" id="ARBA00004370"/>
    </source>
</evidence>
<dbReference type="PROSITE" id="PS50835">
    <property type="entry name" value="IG_LIKE"/>
    <property type="match status" value="1"/>
</dbReference>
<gene>
    <name evidence="5" type="ORF">M9458_050977</name>
</gene>
<dbReference type="PANTHER" id="PTHR11860">
    <property type="entry name" value="POLYMERIC-IMMUNOGLOBULIN RECEPTOR"/>
    <property type="match status" value="1"/>
</dbReference>
<dbReference type="GO" id="GO:0016020">
    <property type="term" value="C:membrane"/>
    <property type="evidence" value="ECO:0007669"/>
    <property type="project" value="UniProtKB-SubCell"/>
</dbReference>
<dbReference type="InterPro" id="IPR007110">
    <property type="entry name" value="Ig-like_dom"/>
</dbReference>
<protein>
    <recommendedName>
        <fullName evidence="4">Ig-like domain-containing protein</fullName>
    </recommendedName>
</protein>
<keyword evidence="3" id="KW-0472">Membrane</keyword>
<dbReference type="SUPFAM" id="SSF48726">
    <property type="entry name" value="Immunoglobulin"/>
    <property type="match status" value="1"/>
</dbReference>
<dbReference type="PANTHER" id="PTHR11860:SF87">
    <property type="entry name" value="CMRF35-LIKE MOLECULE 8"/>
    <property type="match status" value="1"/>
</dbReference>
<comment type="subcellular location">
    <subcellularLocation>
        <location evidence="1">Membrane</location>
    </subcellularLocation>
</comment>
<dbReference type="Gene3D" id="2.60.40.10">
    <property type="entry name" value="Immunoglobulins"/>
    <property type="match status" value="1"/>
</dbReference>
<feature type="non-terminal residue" evidence="5">
    <location>
        <position position="1"/>
    </location>
</feature>
<dbReference type="InterPro" id="IPR013783">
    <property type="entry name" value="Ig-like_fold"/>
</dbReference>